<feature type="compositionally biased region" description="Low complexity" evidence="1">
    <location>
        <begin position="49"/>
        <end position="62"/>
    </location>
</feature>
<keyword evidence="4" id="KW-1185">Reference proteome</keyword>
<feature type="region of interest" description="Disordered" evidence="1">
    <location>
        <begin position="39"/>
        <end position="80"/>
    </location>
</feature>
<gene>
    <name evidence="3" type="ORF">GCM10010324_07050</name>
</gene>
<dbReference type="InterPro" id="IPR011528">
    <property type="entry name" value="NERD"/>
</dbReference>
<sequence length="264" mass="29463">METIDGMVVAWLDRATGQLTILREEYRAAVHEVLALYQPQPNEHPTRQPGPELPTLAPLTPENDLARNAPGSALKKKLDTEGPGAVERLATWLFRRESEWASWRRGLVGERRVGAELDRLSDQGWHALHSILLSNSVDIDHLLIGPGGVFNINTKHCPQKNVWVGNDSVKVNHGPPHPYTRKVRAEGRRVQRVLTRYSGKHVHVQPALVFVGVSELKAASTLSDVRVWRQREVASLGPVAGQLTPEEVESLYAIARHRDAWVEA</sequence>
<proteinExistence type="predicted"/>
<organism evidence="3 4">
    <name type="scientific">Streptomyces hiroshimensis</name>
    <dbReference type="NCBI Taxonomy" id="66424"/>
    <lineage>
        <taxon>Bacteria</taxon>
        <taxon>Bacillati</taxon>
        <taxon>Actinomycetota</taxon>
        <taxon>Actinomycetes</taxon>
        <taxon>Kitasatosporales</taxon>
        <taxon>Streptomycetaceae</taxon>
        <taxon>Streptomyces</taxon>
    </lineage>
</organism>
<evidence type="ECO:0000259" key="2">
    <source>
        <dbReference type="PROSITE" id="PS50965"/>
    </source>
</evidence>
<dbReference type="EMBL" id="BMUT01000001">
    <property type="protein sequence ID" value="GGX64667.1"/>
    <property type="molecule type" value="Genomic_DNA"/>
</dbReference>
<dbReference type="Pfam" id="PF08378">
    <property type="entry name" value="NERD"/>
    <property type="match status" value="1"/>
</dbReference>
<feature type="domain" description="NERD" evidence="2">
    <location>
        <begin position="105"/>
        <end position="217"/>
    </location>
</feature>
<dbReference type="PROSITE" id="PS50965">
    <property type="entry name" value="NERD"/>
    <property type="match status" value="1"/>
</dbReference>
<evidence type="ECO:0000313" key="3">
    <source>
        <dbReference type="EMBL" id="GGX64667.1"/>
    </source>
</evidence>
<dbReference type="RefSeq" id="WP_229898712.1">
    <property type="nucleotide sequence ID" value="NZ_BMUT01000001.1"/>
</dbReference>
<evidence type="ECO:0000313" key="4">
    <source>
        <dbReference type="Proteomes" id="UP000659223"/>
    </source>
</evidence>
<protein>
    <recommendedName>
        <fullName evidence="2">NERD domain-containing protein</fullName>
    </recommendedName>
</protein>
<accession>A0ABQ2Y6K6</accession>
<dbReference type="Proteomes" id="UP000659223">
    <property type="component" value="Unassembled WGS sequence"/>
</dbReference>
<name>A0ABQ2Y6K6_9ACTN</name>
<reference evidence="4" key="1">
    <citation type="journal article" date="2019" name="Int. J. Syst. Evol. Microbiol.">
        <title>The Global Catalogue of Microorganisms (GCM) 10K type strain sequencing project: providing services to taxonomists for standard genome sequencing and annotation.</title>
        <authorList>
            <consortium name="The Broad Institute Genomics Platform"/>
            <consortium name="The Broad Institute Genome Sequencing Center for Infectious Disease"/>
            <person name="Wu L."/>
            <person name="Ma J."/>
        </authorList>
    </citation>
    <scope>NUCLEOTIDE SEQUENCE [LARGE SCALE GENOMIC DNA]</scope>
    <source>
        <strain evidence="4">JCM 4586</strain>
    </source>
</reference>
<comment type="caution">
    <text evidence="3">The sequence shown here is derived from an EMBL/GenBank/DDBJ whole genome shotgun (WGS) entry which is preliminary data.</text>
</comment>
<evidence type="ECO:0000256" key="1">
    <source>
        <dbReference type="SAM" id="MobiDB-lite"/>
    </source>
</evidence>